<dbReference type="Gene3D" id="3.40.50.720">
    <property type="entry name" value="NAD(P)-binding Rossmann-like Domain"/>
    <property type="match status" value="1"/>
</dbReference>
<dbReference type="InterPro" id="IPR003869">
    <property type="entry name" value="Polysac_CapD-like"/>
</dbReference>
<dbReference type="PATRIC" id="fig|576611.7.peg.327"/>
<dbReference type="STRING" id="1835254.CL55_00003250"/>
<dbReference type="Pfam" id="PF02719">
    <property type="entry name" value="Polysacc_synt_2"/>
    <property type="match status" value="1"/>
</dbReference>
<dbReference type="PANTHER" id="PTHR43318">
    <property type="entry name" value="UDP-N-ACETYLGLUCOSAMINE 4,6-DEHYDRATASE"/>
    <property type="match status" value="1"/>
</dbReference>
<dbReference type="SUPFAM" id="SSF51735">
    <property type="entry name" value="NAD(P)-binding Rossmann-fold domains"/>
    <property type="match status" value="1"/>
</dbReference>
<keyword evidence="12" id="KW-1185">Reference proteome</keyword>
<comment type="catalytic activity">
    <reaction evidence="1">
        <text>UDP-alpha-D-glucose = UDP-alpha-D-galactose</text>
        <dbReference type="Rhea" id="RHEA:22168"/>
        <dbReference type="ChEBI" id="CHEBI:58885"/>
        <dbReference type="ChEBI" id="CHEBI:66914"/>
        <dbReference type="EC" id="5.1.3.2"/>
    </reaction>
</comment>
<dbReference type="EMBL" id="CP007501">
    <property type="protein sequence ID" value="AKD24658.1"/>
    <property type="molecule type" value="Genomic_DNA"/>
</dbReference>
<dbReference type="Pfam" id="PF08485">
    <property type="entry name" value="Polysacc_syn_2C"/>
    <property type="match status" value="1"/>
</dbReference>
<comment type="similarity">
    <text evidence="2">Belongs to the polysaccharide synthase family.</text>
</comment>
<dbReference type="Proteomes" id="UP000061135">
    <property type="component" value="Chromosome"/>
</dbReference>
<evidence type="ECO:0000256" key="7">
    <source>
        <dbReference type="ARBA" id="ARBA00031367"/>
    </source>
</evidence>
<evidence type="ECO:0000259" key="10">
    <source>
        <dbReference type="Pfam" id="PF08485"/>
    </source>
</evidence>
<sequence length="334" mass="37268">MLFNLNKSTVLITGGTGSFGEAVTNILLSQGVNEVRIFSRDEKKQDELRKKYSNSKISFYIGDVRDKESINDAMNNVDYVFHAAALKQVPSCEFFPLEAMKTNVIGTSNVLDVAIANKVKKVICLSTDKAVYPINAMGQSKALMEKVALAKSRTSKGTQICITRYGNVLASRGSVFPVFLEKVRGGLPLTVTDDEMTRFIMTLEEAVNLVLYAFESGINGDTLVQKSKSVSMKIFIDAFKIALNIPDYSVEKIGIRHGEKKYEALLGEEELLRAVDLEKFYRVPIDSRGLNYEQYMEEGIAGLAEINESYNSNNAERMDLQDLVDLFKQELTIT</sequence>
<feature type="domain" description="Polysaccharide biosynthesis protein CapD-like" evidence="9">
    <location>
        <begin position="10"/>
        <end position="283"/>
    </location>
</feature>
<evidence type="ECO:0000256" key="1">
    <source>
        <dbReference type="ARBA" id="ARBA00000083"/>
    </source>
</evidence>
<evidence type="ECO:0000256" key="6">
    <source>
        <dbReference type="ARBA" id="ARBA00023235"/>
    </source>
</evidence>
<dbReference type="GO" id="GO:0009103">
    <property type="term" value="P:lipopolysaccharide biosynthetic process"/>
    <property type="evidence" value="ECO:0007669"/>
    <property type="project" value="UniProtKB-KW"/>
</dbReference>
<evidence type="ECO:0000256" key="5">
    <source>
        <dbReference type="ARBA" id="ARBA00022985"/>
    </source>
</evidence>
<gene>
    <name evidence="11" type="ORF">CL55_00003250</name>
</gene>
<dbReference type="EC" id="5.1.3.2" evidence="3"/>
<evidence type="ECO:0000313" key="11">
    <source>
        <dbReference type="EMBL" id="AKD24658.1"/>
    </source>
</evidence>
<accession>A0A0E3V0K0</accession>
<dbReference type="InterPro" id="IPR036291">
    <property type="entry name" value="NAD(P)-bd_dom_sf"/>
</dbReference>
<keyword evidence="6" id="KW-0413">Isomerase</keyword>
<reference evidence="11 12" key="1">
    <citation type="submission" date="2014-03" db="EMBL/GenBank/DDBJ databases">
        <title>Genome of Polynucleobacter strain MWH-MoK4.</title>
        <authorList>
            <person name="Hahn M.W."/>
        </authorList>
    </citation>
    <scope>NUCLEOTIDE SEQUENCE [LARGE SCALE GENOMIC DNA]</scope>
    <source>
        <strain evidence="11 12">MWH-MoK4</strain>
    </source>
</reference>
<dbReference type="OrthoDB" id="9769113at2"/>
<dbReference type="HOGENOM" id="CLU_013560_4_1_4"/>
<dbReference type="InterPro" id="IPR013692">
    <property type="entry name" value="CapD_C"/>
</dbReference>
<dbReference type="CDD" id="cd05237">
    <property type="entry name" value="UDP_invert_4-6DH_SDR_e"/>
    <property type="match status" value="1"/>
</dbReference>
<keyword evidence="5" id="KW-0448">Lipopolysaccharide biosynthesis</keyword>
<evidence type="ECO:0000259" key="9">
    <source>
        <dbReference type="Pfam" id="PF02719"/>
    </source>
</evidence>
<dbReference type="RefSeq" id="WP_046329590.1">
    <property type="nucleotide sequence ID" value="NZ_CP007501.1"/>
</dbReference>
<evidence type="ECO:0000256" key="8">
    <source>
        <dbReference type="ARBA" id="ARBA00033067"/>
    </source>
</evidence>
<name>A0A0E3V0K0_9BURK</name>
<evidence type="ECO:0000313" key="12">
    <source>
        <dbReference type="Proteomes" id="UP000061135"/>
    </source>
</evidence>
<organism evidence="11 12">
    <name type="scientific">Polynucleobacter duraquae</name>
    <dbReference type="NCBI Taxonomy" id="1835254"/>
    <lineage>
        <taxon>Bacteria</taxon>
        <taxon>Pseudomonadati</taxon>
        <taxon>Pseudomonadota</taxon>
        <taxon>Betaproteobacteria</taxon>
        <taxon>Burkholderiales</taxon>
        <taxon>Burkholderiaceae</taxon>
        <taxon>Polynucleobacter</taxon>
    </lineage>
</organism>
<dbReference type="InterPro" id="IPR051203">
    <property type="entry name" value="Polysaccharide_Synthase-Rel"/>
</dbReference>
<dbReference type="GO" id="GO:0003978">
    <property type="term" value="F:UDP-glucose 4-epimerase activity"/>
    <property type="evidence" value="ECO:0007669"/>
    <property type="project" value="UniProtKB-EC"/>
</dbReference>
<evidence type="ECO:0000256" key="3">
    <source>
        <dbReference type="ARBA" id="ARBA00013189"/>
    </source>
</evidence>
<dbReference type="PANTHER" id="PTHR43318:SF2">
    <property type="entry name" value="UDP-N-ACETYLGLUCOSAMINE 4,6-DEHYDRATASE (INVERTING)"/>
    <property type="match status" value="1"/>
</dbReference>
<evidence type="ECO:0000256" key="2">
    <source>
        <dbReference type="ARBA" id="ARBA00007430"/>
    </source>
</evidence>
<dbReference type="KEGG" id="pdq:CL55_00003250"/>
<feature type="domain" description="UDP-glucose 4-epimerase CapD C-terminal" evidence="10">
    <location>
        <begin position="286"/>
        <end position="326"/>
    </location>
</feature>
<evidence type="ECO:0000256" key="4">
    <source>
        <dbReference type="ARBA" id="ARBA00018569"/>
    </source>
</evidence>
<proteinExistence type="inferred from homology"/>
<dbReference type="AlphaFoldDB" id="A0A0E3V0K0"/>
<protein>
    <recommendedName>
        <fullName evidence="4">UDP-glucose 4-epimerase</fullName>
        <ecNumber evidence="3">5.1.3.2</ecNumber>
    </recommendedName>
    <alternativeName>
        <fullName evidence="8">Galactowaldenase</fullName>
    </alternativeName>
    <alternativeName>
        <fullName evidence="7">UDP-galactose 4-epimerase</fullName>
    </alternativeName>
</protein>